<dbReference type="Proteomes" id="UP000451233">
    <property type="component" value="Unassembled WGS sequence"/>
</dbReference>
<dbReference type="RefSeq" id="WP_160907670.1">
    <property type="nucleotide sequence ID" value="NZ_WVHS01000003.1"/>
</dbReference>
<dbReference type="EMBL" id="WVHS01000003">
    <property type="protein sequence ID" value="MXV16693.1"/>
    <property type="molecule type" value="Genomic_DNA"/>
</dbReference>
<reference evidence="1 2" key="1">
    <citation type="submission" date="2019-11" db="EMBL/GenBank/DDBJ databases">
        <title>Pedobacter sp. HMF7056 Genome sequencing and assembly.</title>
        <authorList>
            <person name="Kang H."/>
            <person name="Kim H."/>
            <person name="Joh K."/>
        </authorList>
    </citation>
    <scope>NUCLEOTIDE SEQUENCE [LARGE SCALE GENOMIC DNA]</scope>
    <source>
        <strain evidence="1 2">HMF7056</strain>
    </source>
</reference>
<name>A0A7K1Y0D7_9SPHI</name>
<gene>
    <name evidence="1" type="ORF">GS398_15435</name>
</gene>
<accession>A0A7K1Y0D7</accession>
<evidence type="ECO:0000313" key="2">
    <source>
        <dbReference type="Proteomes" id="UP000451233"/>
    </source>
</evidence>
<protein>
    <submittedName>
        <fullName evidence="1">Uncharacterized protein</fullName>
    </submittedName>
</protein>
<organism evidence="1 2">
    <name type="scientific">Hufsiella ginkgonis</name>
    <dbReference type="NCBI Taxonomy" id="2695274"/>
    <lineage>
        <taxon>Bacteria</taxon>
        <taxon>Pseudomonadati</taxon>
        <taxon>Bacteroidota</taxon>
        <taxon>Sphingobacteriia</taxon>
        <taxon>Sphingobacteriales</taxon>
        <taxon>Sphingobacteriaceae</taxon>
        <taxon>Hufsiella</taxon>
    </lineage>
</organism>
<proteinExistence type="predicted"/>
<sequence length="326" mass="37042">MKEIGGYFELELGKTGNRYHTTPYRLKSGRASLAFVLGILRPVNVYVPYYTCDALLEPLIAAGIPYTFYHINGDLEITSLPVLQPGELIIYINYYDIKRAYAEVLSGIYGDRLIVDCTQSYFLKGNGKAWFFNSTRKFFGVPDGSDLYVPRGYELDEAFARLPVNTNYVTGHLVARLKGDTRTGYQFFKENELLCGIGVGRMSTLTEGLLSSVDFVAAIETRRKNFNYLHQHFGATNLLPIDLTAVSSFYPYLLGRQIDKKTLWENNFYIPVLWADCLSRQTGDVFDTERKIASNLLPVPVDHRYTAADLEPVQQYILNNCLYESN</sequence>
<evidence type="ECO:0000313" key="1">
    <source>
        <dbReference type="EMBL" id="MXV16693.1"/>
    </source>
</evidence>
<dbReference type="AlphaFoldDB" id="A0A7K1Y0D7"/>
<comment type="caution">
    <text evidence="1">The sequence shown here is derived from an EMBL/GenBank/DDBJ whole genome shotgun (WGS) entry which is preliminary data.</text>
</comment>
<keyword evidence="2" id="KW-1185">Reference proteome</keyword>